<dbReference type="EMBL" id="CP018145">
    <property type="protein sequence ID" value="ASJ53541.1"/>
    <property type="molecule type" value="Genomic_DNA"/>
</dbReference>
<dbReference type="InterPro" id="IPR001509">
    <property type="entry name" value="Epimerase_deHydtase"/>
</dbReference>
<organism evidence="3 4">
    <name type="scientific">Brevibacillus formosus</name>
    <dbReference type="NCBI Taxonomy" id="54913"/>
    <lineage>
        <taxon>Bacteria</taxon>
        <taxon>Bacillati</taxon>
        <taxon>Bacillota</taxon>
        <taxon>Bacilli</taxon>
        <taxon>Bacillales</taxon>
        <taxon>Paenibacillaceae</taxon>
        <taxon>Brevibacillus</taxon>
    </lineage>
</organism>
<protein>
    <submittedName>
        <fullName evidence="3">UDP-glucose 4-epimerase</fullName>
    </submittedName>
</protein>
<reference evidence="3 4" key="1">
    <citation type="submission" date="2016-11" db="EMBL/GenBank/DDBJ databases">
        <authorList>
            <person name="Jaros S."/>
            <person name="Januszkiewicz K."/>
            <person name="Wedrychowicz H."/>
        </authorList>
    </citation>
    <scope>NUCLEOTIDE SEQUENCE [LARGE SCALE GENOMIC DNA]</scope>
    <source>
        <strain evidence="3 4">NF2</strain>
    </source>
</reference>
<comment type="similarity">
    <text evidence="1">Belongs to the NAD(P)-dependent epimerase/dehydratase family.</text>
</comment>
<dbReference type="Proteomes" id="UP000197781">
    <property type="component" value="Chromosome"/>
</dbReference>
<dbReference type="RefSeq" id="WP_088907340.1">
    <property type="nucleotide sequence ID" value="NZ_CP018145.1"/>
</dbReference>
<evidence type="ECO:0000259" key="2">
    <source>
        <dbReference type="Pfam" id="PF01370"/>
    </source>
</evidence>
<dbReference type="Pfam" id="PF01370">
    <property type="entry name" value="Epimerase"/>
    <property type="match status" value="1"/>
</dbReference>
<dbReference type="PANTHER" id="PTHR42687">
    <property type="entry name" value="L-THREONINE 3-DEHYDROGENASE"/>
    <property type="match status" value="1"/>
</dbReference>
<evidence type="ECO:0000313" key="4">
    <source>
        <dbReference type="Proteomes" id="UP000197781"/>
    </source>
</evidence>
<dbReference type="AlphaFoldDB" id="A0A220MEW1"/>
<accession>A0A220MEW1</accession>
<dbReference type="CDD" id="cd05272">
    <property type="entry name" value="TDH_SDR_e"/>
    <property type="match status" value="1"/>
</dbReference>
<dbReference type="Gene3D" id="3.40.50.720">
    <property type="entry name" value="NAD(P)-binding Rossmann-like Domain"/>
    <property type="match status" value="1"/>
</dbReference>
<dbReference type="GO" id="GO:0006567">
    <property type="term" value="P:L-threonine catabolic process"/>
    <property type="evidence" value="ECO:0007669"/>
    <property type="project" value="TreeGrafter"/>
</dbReference>
<gene>
    <name evidence="3" type="ORF">BP422_08195</name>
</gene>
<feature type="domain" description="NAD-dependent epimerase/dehydratase" evidence="2">
    <location>
        <begin position="4"/>
        <end position="232"/>
    </location>
</feature>
<dbReference type="SUPFAM" id="SSF51735">
    <property type="entry name" value="NAD(P)-binding Rossmann-fold domains"/>
    <property type="match status" value="1"/>
</dbReference>
<dbReference type="FunFam" id="3.40.50.720:FF:000077">
    <property type="entry name" value="L-threonine 3-dehydrogenase, mitochondrial"/>
    <property type="match status" value="1"/>
</dbReference>
<dbReference type="InterPro" id="IPR051225">
    <property type="entry name" value="NAD(P)_epim/dehydratase"/>
</dbReference>
<dbReference type="PANTHER" id="PTHR42687:SF1">
    <property type="entry name" value="L-THREONINE 3-DEHYDROGENASE, MITOCHONDRIAL"/>
    <property type="match status" value="1"/>
</dbReference>
<dbReference type="KEGG" id="bfm:BP422_08195"/>
<proteinExistence type="inferred from homology"/>
<evidence type="ECO:0000313" key="3">
    <source>
        <dbReference type="EMBL" id="ASJ53541.1"/>
    </source>
</evidence>
<sequence>MKKILVTGALGQIGSELIMKLRDIYGADQVIATDIRKNEEDPVVQSGPFEVLDVTDGNRMFELAKKHNVDTIMHLAALLSATAEAKPLLAWNLNMGGLVNALEAARELNCQFFTPSSIGAFGPTTPKDNTPQDTIQRPTTMYGVNKVSGELLCDYYYQKFGVDTRGVRFPGLISYVAPPGGGTTDYAVDIYYKAIQHGAYTSYIGKGTYMDMMYMPDALNAIVSLMEADASKLIHRNAFNVTAMSIEPEDVAAAIRKHIPEFTLSYEVDPVRQAIADSWPNSIDATAAMQEWGFKAEYDLDKMTEDMLAKLRGKLLQQVG</sequence>
<dbReference type="InterPro" id="IPR036291">
    <property type="entry name" value="NAD(P)-bd_dom_sf"/>
</dbReference>
<evidence type="ECO:0000256" key="1">
    <source>
        <dbReference type="ARBA" id="ARBA00007637"/>
    </source>
</evidence>
<dbReference type="GO" id="GO:0008743">
    <property type="term" value="F:L-threonine 3-dehydrogenase activity"/>
    <property type="evidence" value="ECO:0007669"/>
    <property type="project" value="TreeGrafter"/>
</dbReference>
<name>A0A220MEW1_9BACL</name>